<keyword evidence="1" id="KW-0378">Hydrolase</keyword>
<dbReference type="InterPro" id="IPR011697">
    <property type="entry name" value="Peptidase_C26"/>
</dbReference>
<evidence type="ECO:0000313" key="2">
    <source>
        <dbReference type="Proteomes" id="UP000094828"/>
    </source>
</evidence>
<protein>
    <submittedName>
        <fullName evidence="1">Gamma-glutamyl-gamma-aminobutyrate hydrolase</fullName>
    </submittedName>
</protein>
<dbReference type="InterPro" id="IPR029062">
    <property type="entry name" value="Class_I_gatase-like"/>
</dbReference>
<sequence>MSRKVAEPISKPVVLLNGDFRPKKKDGPALSWFNTGYYDSVTAAGALPILTPPLEDTDDLKQILDSVDGVVLAGCGHDLDPVRLGLEPHPHTRPMPQRREDFDRLLCKMAVEMKLPILAIGSGMQTLNIVLGGSIFQHVPEEVPRALHHRDSVEKCNRHIIEITEGTRVWDVYGPGEIRVNSDHHMAVNQLAQAFRASACSPDGVIEAYESTDPDWFCIGVQWHPEDDTASALDMQLFQEFVGACRMGNMPAVIPMTGRQKVAA</sequence>
<dbReference type="SUPFAM" id="SSF52317">
    <property type="entry name" value="Class I glutamine amidotransferase-like"/>
    <property type="match status" value="1"/>
</dbReference>
<dbReference type="PROSITE" id="PS51273">
    <property type="entry name" value="GATASE_TYPE_1"/>
    <property type="match status" value="1"/>
</dbReference>
<dbReference type="STRING" id="1841610.A6X21_11525"/>
<dbReference type="InterPro" id="IPR044668">
    <property type="entry name" value="PuuD-like"/>
</dbReference>
<dbReference type="Gene3D" id="3.40.50.880">
    <property type="match status" value="1"/>
</dbReference>
<comment type="caution">
    <text evidence="1">The sequence shown here is derived from an EMBL/GenBank/DDBJ whole genome shotgun (WGS) entry which is preliminary data.</text>
</comment>
<dbReference type="PANTHER" id="PTHR43235">
    <property type="entry name" value="GLUTAMINE AMIDOTRANSFERASE PB2B2.05-RELATED"/>
    <property type="match status" value="1"/>
</dbReference>
<reference evidence="1 2" key="1">
    <citation type="submission" date="2016-05" db="EMBL/GenBank/DDBJ databases">
        <title>Genomic and physiological characterization of Planctopirus sp. isolated from fresh water lake.</title>
        <authorList>
            <person name="Subhash Y."/>
            <person name="Ramana C."/>
        </authorList>
    </citation>
    <scope>NUCLEOTIDE SEQUENCE [LARGE SCALE GENOMIC DNA]</scope>
    <source>
        <strain evidence="1 2">JC280</strain>
    </source>
</reference>
<name>A0A1C3E536_9PLAN</name>
<dbReference type="RefSeq" id="WP_068851307.1">
    <property type="nucleotide sequence ID" value="NZ_LYDR01000152.1"/>
</dbReference>
<evidence type="ECO:0000313" key="1">
    <source>
        <dbReference type="EMBL" id="ODA28365.1"/>
    </source>
</evidence>
<dbReference type="CDD" id="cd01745">
    <property type="entry name" value="GATase1_2"/>
    <property type="match status" value="1"/>
</dbReference>
<dbReference type="OrthoDB" id="9813383at2"/>
<dbReference type="Pfam" id="PF07722">
    <property type="entry name" value="Peptidase_C26"/>
    <property type="match status" value="1"/>
</dbReference>
<organism evidence="1 2">
    <name type="scientific">Planctopirus hydrillae</name>
    <dbReference type="NCBI Taxonomy" id="1841610"/>
    <lineage>
        <taxon>Bacteria</taxon>
        <taxon>Pseudomonadati</taxon>
        <taxon>Planctomycetota</taxon>
        <taxon>Planctomycetia</taxon>
        <taxon>Planctomycetales</taxon>
        <taxon>Planctomycetaceae</taxon>
        <taxon>Planctopirus</taxon>
    </lineage>
</organism>
<dbReference type="EMBL" id="LYDR01000152">
    <property type="protein sequence ID" value="ODA28365.1"/>
    <property type="molecule type" value="Genomic_DNA"/>
</dbReference>
<gene>
    <name evidence="1" type="ORF">A6X21_11525</name>
</gene>
<dbReference type="PANTHER" id="PTHR43235:SF1">
    <property type="entry name" value="GLUTAMINE AMIDOTRANSFERASE PB2B2.05-RELATED"/>
    <property type="match status" value="1"/>
</dbReference>
<dbReference type="GO" id="GO:0005829">
    <property type="term" value="C:cytosol"/>
    <property type="evidence" value="ECO:0007669"/>
    <property type="project" value="TreeGrafter"/>
</dbReference>
<dbReference type="GO" id="GO:0006598">
    <property type="term" value="P:polyamine catabolic process"/>
    <property type="evidence" value="ECO:0007669"/>
    <property type="project" value="TreeGrafter"/>
</dbReference>
<dbReference type="GO" id="GO:0033969">
    <property type="term" value="F:gamma-glutamyl-gamma-aminobutyrate hydrolase activity"/>
    <property type="evidence" value="ECO:0007669"/>
    <property type="project" value="TreeGrafter"/>
</dbReference>
<proteinExistence type="predicted"/>
<dbReference type="AlphaFoldDB" id="A0A1C3E536"/>
<accession>A0A1C3E536</accession>
<dbReference type="Proteomes" id="UP000094828">
    <property type="component" value="Unassembled WGS sequence"/>
</dbReference>
<keyword evidence="2" id="KW-1185">Reference proteome</keyword>